<feature type="compositionally biased region" description="Low complexity" evidence="1">
    <location>
        <begin position="559"/>
        <end position="579"/>
    </location>
</feature>
<evidence type="ECO:0008006" key="4">
    <source>
        <dbReference type="Google" id="ProtNLM"/>
    </source>
</evidence>
<dbReference type="Proteomes" id="UP000289859">
    <property type="component" value="Unassembled WGS sequence"/>
</dbReference>
<evidence type="ECO:0000256" key="1">
    <source>
        <dbReference type="SAM" id="MobiDB-lite"/>
    </source>
</evidence>
<gene>
    <name evidence="2" type="ORF">DSM02_860</name>
</gene>
<dbReference type="AlphaFoldDB" id="A0A4Q0PFQ9"/>
<protein>
    <recommendedName>
        <fullName evidence="4">Transglutaminase superfamily protein</fullName>
    </recommendedName>
</protein>
<feature type="region of interest" description="Disordered" evidence="1">
    <location>
        <begin position="558"/>
        <end position="579"/>
    </location>
</feature>
<name>A0A4Q0PFQ9_9FLAO</name>
<proteinExistence type="predicted"/>
<evidence type="ECO:0000313" key="3">
    <source>
        <dbReference type="Proteomes" id="UP000289859"/>
    </source>
</evidence>
<organism evidence="2 3">
    <name type="scientific">Leeuwenhoekiella polynyae</name>
    <dbReference type="NCBI Taxonomy" id="1550906"/>
    <lineage>
        <taxon>Bacteria</taxon>
        <taxon>Pseudomonadati</taxon>
        <taxon>Bacteroidota</taxon>
        <taxon>Flavobacteriia</taxon>
        <taxon>Flavobacteriales</taxon>
        <taxon>Flavobacteriaceae</taxon>
        <taxon>Leeuwenhoekiella</taxon>
    </lineage>
</organism>
<dbReference type="RefSeq" id="WP_128764498.1">
    <property type="nucleotide sequence ID" value="NZ_JBHUOO010000023.1"/>
</dbReference>
<comment type="caution">
    <text evidence="2">The sequence shown here is derived from an EMBL/GenBank/DDBJ whole genome shotgun (WGS) entry which is preliminary data.</text>
</comment>
<feature type="compositionally biased region" description="Low complexity" evidence="1">
    <location>
        <begin position="510"/>
        <end position="529"/>
    </location>
</feature>
<sequence length="579" mass="62897">MSTDVDFLSAGLYRPLQSGKQYDRYIKGTNCKVTTLAAGDTFTTVKHMHKWVNQHKDQTVNLAPLLKGNSLADTANKIYRFLYDHIQYRADGDMQNLKSPGCTWATRKTGADCKTFSIFASSILTNLGIQHSIRQVSQPGYYPDQYTHVYVVIPENQKIKKLANEKVFVIDGTRHQNTEVQFIKKHDTLMLHQGLSAPATHRRTAAKKRGYSRGLNGVAVSTLMRDLTDLLNVLIMAGVPQSQMKLVQAEALKYVNAGEDPNFAINQSSIVVGSKEIPFFPSGLKRPGLGFDPVTIGIISQAAGSSGGAGDGAGLMSGILEGLNIAENFKLVTQYGLSSWGASSSPEKIKAEFAQYTVPHVKKMLNEFASNPEQALTNTKIYLEVVQDFRAYLRDNHSKAKSTRLANQAMIDLAKDLYNKVINETIQKLRGAGIIVTEVPATITGSFTFADSNERYKSASELTSWAKKNNFATWKGYKFTVPQSLKDQLNPSKDLPASNGSGDYGGSNGGSTNYPTTTGNYTPGTNTGSVDPNKTAGGLNMGMILLVAAGAGLAYTQLNKNKSASPSTSKKATPSKTKK</sequence>
<dbReference type="EMBL" id="QOVK01000002">
    <property type="protein sequence ID" value="RXG25693.1"/>
    <property type="molecule type" value="Genomic_DNA"/>
</dbReference>
<feature type="region of interest" description="Disordered" evidence="1">
    <location>
        <begin position="486"/>
        <end position="533"/>
    </location>
</feature>
<keyword evidence="3" id="KW-1185">Reference proteome</keyword>
<reference evidence="2 3" key="1">
    <citation type="submission" date="2018-07" db="EMBL/GenBank/DDBJ databases">
        <title>Leeuwenhoekiella genomics.</title>
        <authorList>
            <person name="Tahon G."/>
            <person name="Willems A."/>
        </authorList>
    </citation>
    <scope>NUCLEOTIDE SEQUENCE [LARGE SCALE GENOMIC DNA]</scope>
    <source>
        <strain evidence="2 3">LMG 29608</strain>
    </source>
</reference>
<evidence type="ECO:0000313" key="2">
    <source>
        <dbReference type="EMBL" id="RXG25693.1"/>
    </source>
</evidence>
<accession>A0A4Q0PFQ9</accession>
<dbReference type="OrthoDB" id="1154186at2"/>